<dbReference type="InterPro" id="IPR029063">
    <property type="entry name" value="SAM-dependent_MTases_sf"/>
</dbReference>
<evidence type="ECO:0000256" key="1">
    <source>
        <dbReference type="ARBA" id="ARBA00022603"/>
    </source>
</evidence>
<dbReference type="PANTHER" id="PTHR43712:SF2">
    <property type="entry name" value="O-METHYLTRANSFERASE CICE"/>
    <property type="match status" value="1"/>
</dbReference>
<evidence type="ECO:0000256" key="3">
    <source>
        <dbReference type="ARBA" id="ARBA00022691"/>
    </source>
</evidence>
<dbReference type="Gene3D" id="1.10.10.10">
    <property type="entry name" value="Winged helix-like DNA-binding domain superfamily/Winged helix DNA-binding domain"/>
    <property type="match status" value="1"/>
</dbReference>
<evidence type="ECO:0000313" key="8">
    <source>
        <dbReference type="Proteomes" id="UP001156881"/>
    </source>
</evidence>
<dbReference type="EMBL" id="BSPG01000006">
    <property type="protein sequence ID" value="GLS43622.1"/>
    <property type="molecule type" value="Genomic_DNA"/>
</dbReference>
<dbReference type="Gene3D" id="3.40.50.150">
    <property type="entry name" value="Vaccinia Virus protein VP39"/>
    <property type="match status" value="1"/>
</dbReference>
<dbReference type="PANTHER" id="PTHR43712">
    <property type="entry name" value="PUTATIVE (AFU_ORTHOLOGUE AFUA_4G14580)-RELATED"/>
    <property type="match status" value="1"/>
</dbReference>
<sequence>MTGAATRQGQKGLRRIMAVAGMSVLQAGADLQTEFPRVDRFLDSEIATRALACALELGLIDRLAGSPTLAKDGLAAEYGIVSERFGCLADLLIGAGVLAEVGDARLALTDDFSAVLPFRDLIDAKIGFAMIAAEDLRGQFNAFLTDLPAFMAESRTFELFRYDRCFEARPDNIAATRRWVSYTTCLTRYEAGPCLDRIDLGGHSRMLDLGGNSGEFASQACRRAPHLQATVVDLPVVCRLGRDHLAGRAEAERVTFHAADMRRDPLPAGHDLVTFKSVLHDWPAADARLLLERAIGALAPGGRLVIYERAPMPLRERALGFSQMADLVFQPFFRDAGLYMESLTAFGLCGARHRVLDLGTPFHLIDARKPAEIPVAPPAQARR</sequence>
<keyword evidence="2 6" id="KW-0808">Transferase</keyword>
<name>A0A7W6F8E8_9HYPH</name>
<keyword evidence="1 6" id="KW-0489">Methyltransferase</keyword>
<dbReference type="SUPFAM" id="SSF53335">
    <property type="entry name" value="S-adenosyl-L-methionine-dependent methyltransferases"/>
    <property type="match status" value="1"/>
</dbReference>
<reference evidence="6 7" key="3">
    <citation type="submission" date="2020-08" db="EMBL/GenBank/DDBJ databases">
        <title>Genomic Encyclopedia of Type Strains, Phase IV (KMG-IV): sequencing the most valuable type-strain genomes for metagenomic binning, comparative biology and taxonomic classification.</title>
        <authorList>
            <person name="Goeker M."/>
        </authorList>
    </citation>
    <scope>NUCLEOTIDE SEQUENCE [LARGE SCALE GENOMIC DNA]</scope>
    <source>
        <strain evidence="6 7">DSM 24105</strain>
    </source>
</reference>
<keyword evidence="8" id="KW-1185">Reference proteome</keyword>
<feature type="domain" description="O-methyltransferase C-terminal" evidence="4">
    <location>
        <begin position="191"/>
        <end position="310"/>
    </location>
</feature>
<dbReference type="Pfam" id="PF00891">
    <property type="entry name" value="Methyltransf_2"/>
    <property type="match status" value="1"/>
</dbReference>
<evidence type="ECO:0000313" key="6">
    <source>
        <dbReference type="EMBL" id="MBB3904447.1"/>
    </source>
</evidence>
<evidence type="ECO:0000313" key="5">
    <source>
        <dbReference type="EMBL" id="GLS43622.1"/>
    </source>
</evidence>
<dbReference type="CDD" id="cd02440">
    <property type="entry name" value="AdoMet_MTases"/>
    <property type="match status" value="1"/>
</dbReference>
<dbReference type="RefSeq" id="WP_284211175.1">
    <property type="nucleotide sequence ID" value="NZ_BSPG01000006.1"/>
</dbReference>
<dbReference type="AlphaFoldDB" id="A0A7W6F8E8"/>
<comment type="caution">
    <text evidence="6">The sequence shown here is derived from an EMBL/GenBank/DDBJ whole genome shotgun (WGS) entry which is preliminary data.</text>
</comment>
<protein>
    <submittedName>
        <fullName evidence="6">SAM-dependent methyltransferase</fullName>
    </submittedName>
</protein>
<reference evidence="8" key="2">
    <citation type="journal article" date="2019" name="Int. J. Syst. Evol. Microbiol.">
        <title>The Global Catalogue of Microorganisms (GCM) 10K type strain sequencing project: providing services to taxonomists for standard genome sequencing and annotation.</title>
        <authorList>
            <consortium name="The Broad Institute Genomics Platform"/>
            <consortium name="The Broad Institute Genome Sequencing Center for Infectious Disease"/>
            <person name="Wu L."/>
            <person name="Ma J."/>
        </authorList>
    </citation>
    <scope>NUCLEOTIDE SEQUENCE [LARGE SCALE GENOMIC DNA]</scope>
    <source>
        <strain evidence="8">NBRC 107710</strain>
    </source>
</reference>
<dbReference type="GO" id="GO:0032259">
    <property type="term" value="P:methylation"/>
    <property type="evidence" value="ECO:0007669"/>
    <property type="project" value="UniProtKB-KW"/>
</dbReference>
<evidence type="ECO:0000256" key="2">
    <source>
        <dbReference type="ARBA" id="ARBA00022679"/>
    </source>
</evidence>
<dbReference type="PROSITE" id="PS51683">
    <property type="entry name" value="SAM_OMT_II"/>
    <property type="match status" value="1"/>
</dbReference>
<dbReference type="InterPro" id="IPR001077">
    <property type="entry name" value="COMT_C"/>
</dbReference>
<keyword evidence="3" id="KW-0949">S-adenosyl-L-methionine</keyword>
<evidence type="ECO:0000259" key="4">
    <source>
        <dbReference type="Pfam" id="PF00891"/>
    </source>
</evidence>
<gene>
    <name evidence="5" type="ORF">GCM10007884_16070</name>
    <name evidence="6" type="ORF">GGR33_003966</name>
</gene>
<dbReference type="EMBL" id="JACIDN010000007">
    <property type="protein sequence ID" value="MBB3904447.1"/>
    <property type="molecule type" value="Genomic_DNA"/>
</dbReference>
<dbReference type="InterPro" id="IPR016461">
    <property type="entry name" value="COMT-like"/>
</dbReference>
<proteinExistence type="predicted"/>
<accession>A0A7W6F8E8</accession>
<dbReference type="Proteomes" id="UP000517759">
    <property type="component" value="Unassembled WGS sequence"/>
</dbReference>
<dbReference type="InterPro" id="IPR036388">
    <property type="entry name" value="WH-like_DNA-bd_sf"/>
</dbReference>
<evidence type="ECO:0000313" key="7">
    <source>
        <dbReference type="Proteomes" id="UP000517759"/>
    </source>
</evidence>
<organism evidence="6 7">
    <name type="scientific">Methylobacterium brachythecii</name>
    <dbReference type="NCBI Taxonomy" id="1176177"/>
    <lineage>
        <taxon>Bacteria</taxon>
        <taxon>Pseudomonadati</taxon>
        <taxon>Pseudomonadota</taxon>
        <taxon>Alphaproteobacteria</taxon>
        <taxon>Hyphomicrobiales</taxon>
        <taxon>Methylobacteriaceae</taxon>
        <taxon>Methylobacterium</taxon>
    </lineage>
</organism>
<dbReference type="Proteomes" id="UP001156881">
    <property type="component" value="Unassembled WGS sequence"/>
</dbReference>
<dbReference type="GO" id="GO:0008171">
    <property type="term" value="F:O-methyltransferase activity"/>
    <property type="evidence" value="ECO:0007669"/>
    <property type="project" value="InterPro"/>
</dbReference>
<reference evidence="5" key="1">
    <citation type="journal article" date="2014" name="Int. J. Syst. Evol. Microbiol.">
        <title>Complete genome of a new Firmicutes species belonging to the dominant human colonic microbiota ('Ruminococcus bicirculans') reveals two chromosomes and a selective capacity to utilize plant glucans.</title>
        <authorList>
            <consortium name="NISC Comparative Sequencing Program"/>
            <person name="Wegmann U."/>
            <person name="Louis P."/>
            <person name="Goesmann A."/>
            <person name="Henrissat B."/>
            <person name="Duncan S.H."/>
            <person name="Flint H.J."/>
        </authorList>
    </citation>
    <scope>NUCLEOTIDE SEQUENCE</scope>
    <source>
        <strain evidence="5">NBRC 107710</strain>
    </source>
</reference>
<reference evidence="5" key="4">
    <citation type="submission" date="2023-01" db="EMBL/GenBank/DDBJ databases">
        <title>Draft genome sequence of Methylobacterium brachythecii strain NBRC 107710.</title>
        <authorList>
            <person name="Sun Q."/>
            <person name="Mori K."/>
        </authorList>
    </citation>
    <scope>NUCLEOTIDE SEQUENCE</scope>
    <source>
        <strain evidence="5">NBRC 107710</strain>
    </source>
</reference>